<evidence type="ECO:0000313" key="5">
    <source>
        <dbReference type="EnsemblProtists" id="PYU1_T007564"/>
    </source>
</evidence>
<dbReference type="EMBL" id="GL376585">
    <property type="status" value="NOT_ANNOTATED_CDS"/>
    <property type="molecule type" value="Genomic_DNA"/>
</dbReference>
<dbReference type="STRING" id="431595.K3WRH0"/>
<dbReference type="Pfam" id="PF05193">
    <property type="entry name" value="Peptidase_M16_C"/>
    <property type="match status" value="1"/>
</dbReference>
<dbReference type="Gene3D" id="3.30.830.10">
    <property type="entry name" value="Metalloenzyme, LuxS/M16 peptidase-like"/>
    <property type="match status" value="2"/>
</dbReference>
<evidence type="ECO:0000259" key="4">
    <source>
        <dbReference type="Pfam" id="PF05193"/>
    </source>
</evidence>
<dbReference type="Pfam" id="PF00675">
    <property type="entry name" value="Peptidase_M16"/>
    <property type="match status" value="1"/>
</dbReference>
<sequence>MLARSQVHKCVSRAASRSFFKSANVGGAQVAVDEEFPGLPATHPAAPKTPTTEVSTTASGIKIASDNASPYVTLAVQLAAGSRVETDETAGISQLFSKMAFRATEARSDLKLYRDIEAIGGVINKDAGRDFVRYSISVLPEHTDAAAQILAETTLAPRFAHWDIAIQKDQVKAELEKLTSNPAALLLEGVHTAAYYDDATLGRPIITTENLAKFDTEELVQFYKKYVNTSGAALLGAGIEHSDLTEIANAYFSELPVGAPIDRTPAKYVGGESRVKTSSPVTHVAIGFETVGKRDPHYGAARVLRALLAGRVNPKHATAFFGSYNDSGVVGLSGHAANTNVGALAESFIAEIKSLATTPVSAEELAVAKTVAALNAYESLGSREGVLVRLGLLGLHQVPAPSPLELADSATPQAIQQLAQKALTSRPSVASIGKVSAVPRVDAVIAKLK</sequence>
<dbReference type="HOGENOM" id="CLU_034160_0_0_1"/>
<dbReference type="VEuPathDB" id="FungiDB:PYU1_G007548"/>
<comment type="function">
    <text evidence="1">Substrate recognition and binding subunit of the essential mitochondrial processing protease (MPP), which cleaves the mitochondrial sequence off newly imported precursors proteins.</text>
</comment>
<evidence type="ECO:0000259" key="3">
    <source>
        <dbReference type="Pfam" id="PF00675"/>
    </source>
</evidence>
<protein>
    <recommendedName>
        <fullName evidence="7">Peptidase M16 N-terminal domain-containing protein</fullName>
    </recommendedName>
</protein>
<dbReference type="InterPro" id="IPR007863">
    <property type="entry name" value="Peptidase_M16_C"/>
</dbReference>
<feature type="domain" description="Peptidase M16 C-terminal" evidence="4">
    <location>
        <begin position="214"/>
        <end position="370"/>
    </location>
</feature>
<feature type="domain" description="Peptidase M16 N-terminal" evidence="3">
    <location>
        <begin position="65"/>
        <end position="208"/>
    </location>
</feature>
<dbReference type="InterPro" id="IPR050361">
    <property type="entry name" value="MPP/UQCRC_Complex"/>
</dbReference>
<dbReference type="PANTHER" id="PTHR11851:SF49">
    <property type="entry name" value="MITOCHONDRIAL-PROCESSING PEPTIDASE SUBUNIT ALPHA"/>
    <property type="match status" value="1"/>
</dbReference>
<dbReference type="InterPro" id="IPR011249">
    <property type="entry name" value="Metalloenz_LuxS/M16"/>
</dbReference>
<evidence type="ECO:0008006" key="7">
    <source>
        <dbReference type="Google" id="ProtNLM"/>
    </source>
</evidence>
<reference evidence="6" key="1">
    <citation type="journal article" date="2010" name="Genome Biol.">
        <title>Genome sequence of the necrotrophic plant pathogen Pythium ultimum reveals original pathogenicity mechanisms and effector repertoire.</title>
        <authorList>
            <person name="Levesque C.A."/>
            <person name="Brouwer H."/>
            <person name="Cano L."/>
            <person name="Hamilton J.P."/>
            <person name="Holt C."/>
            <person name="Huitema E."/>
            <person name="Raffaele S."/>
            <person name="Robideau G.P."/>
            <person name="Thines M."/>
            <person name="Win J."/>
            <person name="Zerillo M.M."/>
            <person name="Beakes G.W."/>
            <person name="Boore J.L."/>
            <person name="Busam D."/>
            <person name="Dumas B."/>
            <person name="Ferriera S."/>
            <person name="Fuerstenberg S.I."/>
            <person name="Gachon C.M."/>
            <person name="Gaulin E."/>
            <person name="Govers F."/>
            <person name="Grenville-Briggs L."/>
            <person name="Horner N."/>
            <person name="Hostetler J."/>
            <person name="Jiang R.H."/>
            <person name="Johnson J."/>
            <person name="Krajaejun T."/>
            <person name="Lin H."/>
            <person name="Meijer H.J."/>
            <person name="Moore B."/>
            <person name="Morris P."/>
            <person name="Phuntmart V."/>
            <person name="Puiu D."/>
            <person name="Shetty J."/>
            <person name="Stajich J.E."/>
            <person name="Tripathy S."/>
            <person name="Wawra S."/>
            <person name="van West P."/>
            <person name="Whitty B.R."/>
            <person name="Coutinho P.M."/>
            <person name="Henrissat B."/>
            <person name="Martin F."/>
            <person name="Thomas P.D."/>
            <person name="Tyler B.M."/>
            <person name="De Vries R.P."/>
            <person name="Kamoun S."/>
            <person name="Yandell M."/>
            <person name="Tisserat N."/>
            <person name="Buell C.R."/>
        </authorList>
    </citation>
    <scope>NUCLEOTIDE SEQUENCE</scope>
    <source>
        <strain evidence="6">DAOM:BR144</strain>
    </source>
</reference>
<dbReference type="InParanoid" id="K3WRH0"/>
<dbReference type="SUPFAM" id="SSF63411">
    <property type="entry name" value="LuxS/MPP-like metallohydrolase"/>
    <property type="match status" value="2"/>
</dbReference>
<reference evidence="6" key="2">
    <citation type="submission" date="2010-04" db="EMBL/GenBank/DDBJ databases">
        <authorList>
            <person name="Buell R."/>
            <person name="Hamilton J."/>
            <person name="Hostetler J."/>
        </authorList>
    </citation>
    <scope>NUCLEOTIDE SEQUENCE [LARGE SCALE GENOMIC DNA]</scope>
    <source>
        <strain evidence="6">DAOM:BR144</strain>
    </source>
</reference>
<dbReference type="PANTHER" id="PTHR11851">
    <property type="entry name" value="METALLOPROTEASE"/>
    <property type="match status" value="1"/>
</dbReference>
<dbReference type="OMA" id="APKFALY"/>
<evidence type="ECO:0000313" key="6">
    <source>
        <dbReference type="Proteomes" id="UP000019132"/>
    </source>
</evidence>
<dbReference type="AlphaFoldDB" id="K3WRH0"/>
<reference evidence="5" key="3">
    <citation type="submission" date="2015-02" db="UniProtKB">
        <authorList>
            <consortium name="EnsemblProtists"/>
        </authorList>
    </citation>
    <scope>IDENTIFICATION</scope>
    <source>
        <strain evidence="5">DAOM BR144</strain>
    </source>
</reference>
<dbReference type="EnsemblProtists" id="PYU1_T007564">
    <property type="protein sequence ID" value="PYU1_T007564"/>
    <property type="gene ID" value="PYU1_G007548"/>
</dbReference>
<accession>K3WRH0</accession>
<dbReference type="GO" id="GO:0005739">
    <property type="term" value="C:mitochondrion"/>
    <property type="evidence" value="ECO:0007669"/>
    <property type="project" value="TreeGrafter"/>
</dbReference>
<comment type="similarity">
    <text evidence="2">Belongs to the peptidase M16 family.</text>
</comment>
<name>K3WRH0_GLOUD</name>
<dbReference type="GO" id="GO:0046872">
    <property type="term" value="F:metal ion binding"/>
    <property type="evidence" value="ECO:0007669"/>
    <property type="project" value="InterPro"/>
</dbReference>
<proteinExistence type="inferred from homology"/>
<keyword evidence="6" id="KW-1185">Reference proteome</keyword>
<organism evidence="5 6">
    <name type="scientific">Globisporangium ultimum (strain ATCC 200006 / CBS 805.95 / DAOM BR144)</name>
    <name type="common">Pythium ultimum</name>
    <dbReference type="NCBI Taxonomy" id="431595"/>
    <lineage>
        <taxon>Eukaryota</taxon>
        <taxon>Sar</taxon>
        <taxon>Stramenopiles</taxon>
        <taxon>Oomycota</taxon>
        <taxon>Peronosporomycetes</taxon>
        <taxon>Pythiales</taxon>
        <taxon>Pythiaceae</taxon>
        <taxon>Globisporangium</taxon>
    </lineage>
</organism>
<evidence type="ECO:0000256" key="1">
    <source>
        <dbReference type="ARBA" id="ARBA00002123"/>
    </source>
</evidence>
<dbReference type="Proteomes" id="UP000019132">
    <property type="component" value="Unassembled WGS sequence"/>
</dbReference>
<dbReference type="InterPro" id="IPR011765">
    <property type="entry name" value="Pept_M16_N"/>
</dbReference>
<dbReference type="eggNOG" id="KOG2067">
    <property type="taxonomic scope" value="Eukaryota"/>
</dbReference>
<evidence type="ECO:0000256" key="2">
    <source>
        <dbReference type="ARBA" id="ARBA00007261"/>
    </source>
</evidence>